<dbReference type="PROSITE" id="PS51257">
    <property type="entry name" value="PROKAR_LIPOPROTEIN"/>
    <property type="match status" value="1"/>
</dbReference>
<name>A0A1H9PXT5_9LACT</name>
<protein>
    <submittedName>
        <fullName evidence="2">Uncharacterized protein</fullName>
    </submittedName>
</protein>
<accession>A0A1H9PXT5</accession>
<evidence type="ECO:0000313" key="3">
    <source>
        <dbReference type="Proteomes" id="UP000198948"/>
    </source>
</evidence>
<evidence type="ECO:0000313" key="2">
    <source>
        <dbReference type="EMBL" id="SER53106.1"/>
    </source>
</evidence>
<dbReference type="Proteomes" id="UP000198948">
    <property type="component" value="Unassembled WGS sequence"/>
</dbReference>
<keyword evidence="3" id="KW-1185">Reference proteome</keyword>
<dbReference type="AlphaFoldDB" id="A0A1H9PXT5"/>
<feature type="signal peptide" evidence="1">
    <location>
        <begin position="1"/>
        <end position="21"/>
    </location>
</feature>
<proteinExistence type="predicted"/>
<reference evidence="2 3" key="1">
    <citation type="submission" date="2016-10" db="EMBL/GenBank/DDBJ databases">
        <authorList>
            <person name="de Groot N.N."/>
        </authorList>
    </citation>
    <scope>NUCLEOTIDE SEQUENCE [LARGE SCALE GENOMIC DNA]</scope>
    <source>
        <strain evidence="2 3">DSM 13760</strain>
    </source>
</reference>
<organism evidence="2 3">
    <name type="scientific">Isobaculum melis</name>
    <dbReference type="NCBI Taxonomy" id="142588"/>
    <lineage>
        <taxon>Bacteria</taxon>
        <taxon>Bacillati</taxon>
        <taxon>Bacillota</taxon>
        <taxon>Bacilli</taxon>
        <taxon>Lactobacillales</taxon>
        <taxon>Carnobacteriaceae</taxon>
        <taxon>Isobaculum</taxon>
    </lineage>
</organism>
<gene>
    <name evidence="2" type="ORF">SAMN04488559_101226</name>
</gene>
<keyword evidence="1" id="KW-0732">Signal</keyword>
<sequence length="132" mass="14932">MKKILAGLLLMVLILAGCSGSKEEKEKQAKTDRIIMEQVQKAVEKTEKIEQVTWSADASDYGIEKIEDLKEIETGKVYKNIYATSGIFEWEGKNYRFDVIVAINDEELLSDRKVIFLTTDLGGYLEVPVEPV</sequence>
<feature type="chain" id="PRO_5039498279" evidence="1">
    <location>
        <begin position="22"/>
        <end position="132"/>
    </location>
</feature>
<dbReference type="EMBL" id="FOHA01000001">
    <property type="protein sequence ID" value="SER53106.1"/>
    <property type="molecule type" value="Genomic_DNA"/>
</dbReference>
<evidence type="ECO:0000256" key="1">
    <source>
        <dbReference type="SAM" id="SignalP"/>
    </source>
</evidence>
<dbReference type="RefSeq" id="WP_092649388.1">
    <property type="nucleotide sequence ID" value="NZ_FOHA01000001.1"/>
</dbReference>